<dbReference type="EMBL" id="CP054139">
    <property type="protein sequence ID" value="QKJ30027.1"/>
    <property type="molecule type" value="Genomic_DNA"/>
</dbReference>
<gene>
    <name evidence="1" type="ORF">HQ865_09745</name>
</gene>
<dbReference type="RefSeq" id="WP_173414717.1">
    <property type="nucleotide sequence ID" value="NZ_CP054139.1"/>
</dbReference>
<keyword evidence="2" id="KW-1185">Reference proteome</keyword>
<dbReference type="KEGG" id="mmab:HQ865_09745"/>
<dbReference type="Proteomes" id="UP000505355">
    <property type="component" value="Chromosome"/>
</dbReference>
<protein>
    <submittedName>
        <fullName evidence="1">Uncharacterized protein</fullName>
    </submittedName>
</protein>
<evidence type="ECO:0000313" key="2">
    <source>
        <dbReference type="Proteomes" id="UP000505355"/>
    </source>
</evidence>
<name>A0A7D4Q325_9SPHI</name>
<accession>A0A7D4Q325</accession>
<organism evidence="1 2">
    <name type="scientific">Mucilaginibacter mali</name>
    <dbReference type="NCBI Taxonomy" id="2740462"/>
    <lineage>
        <taxon>Bacteria</taxon>
        <taxon>Pseudomonadati</taxon>
        <taxon>Bacteroidota</taxon>
        <taxon>Sphingobacteriia</taxon>
        <taxon>Sphingobacteriales</taxon>
        <taxon>Sphingobacteriaceae</taxon>
        <taxon>Mucilaginibacter</taxon>
    </lineage>
</organism>
<dbReference type="AlphaFoldDB" id="A0A7D4Q325"/>
<evidence type="ECO:0000313" key="1">
    <source>
        <dbReference type="EMBL" id="QKJ30027.1"/>
    </source>
</evidence>
<sequence>MFFFHAYSQSLVTDTTMATYLKKHRYILLSDSSHLPQPVMPFYASIMEFAHGDRAYLKNCYIPAGGALDEQYTLTITLIDITGISVIKKYDEDKAANVKTYGGPGEMPIVMSGKNPPFPSGNLSGRDGKLVISKLIGKIDFKLAK</sequence>
<reference evidence="1 2" key="1">
    <citation type="submission" date="2020-05" db="EMBL/GenBank/DDBJ databases">
        <title>Mucilaginibacter mali sp. nov.</title>
        <authorList>
            <person name="Kim H.S."/>
            <person name="Lee K.C."/>
            <person name="Suh M.K."/>
            <person name="Kim J.-S."/>
            <person name="Han K.-I."/>
            <person name="Eom M.K."/>
            <person name="Shin Y.K."/>
            <person name="Lee J.-S."/>
        </authorList>
    </citation>
    <scope>NUCLEOTIDE SEQUENCE [LARGE SCALE GENOMIC DNA]</scope>
    <source>
        <strain evidence="1 2">G2-14</strain>
    </source>
</reference>
<proteinExistence type="predicted"/>